<evidence type="ECO:0000313" key="3">
    <source>
        <dbReference type="Proteomes" id="UP001501035"/>
    </source>
</evidence>
<gene>
    <name evidence="2" type="ORF">GCM10010528_12100</name>
</gene>
<sequence>MSHLTRTAAPVHHLHGVTFRSFAASHSGAAHLAAWHAEFPPSTVGTAHSMTEEEVLHVLRGRLAVELGPDSFTADAGDAVLIPAGTRFRVSNNADAPAEAWVTTTVGMNAVMDSDGARVAPPWAQ</sequence>
<protein>
    <recommendedName>
        <fullName evidence="1">Cupin type-2 domain-containing protein</fullName>
    </recommendedName>
</protein>
<dbReference type="InterPro" id="IPR011051">
    <property type="entry name" value="RmlC_Cupin_sf"/>
</dbReference>
<proteinExistence type="predicted"/>
<dbReference type="InterPro" id="IPR013096">
    <property type="entry name" value="Cupin_2"/>
</dbReference>
<dbReference type="InterPro" id="IPR014710">
    <property type="entry name" value="RmlC-like_jellyroll"/>
</dbReference>
<name>A0ABP6L7D2_9ACTN</name>
<dbReference type="Pfam" id="PF07883">
    <property type="entry name" value="Cupin_2"/>
    <property type="match status" value="1"/>
</dbReference>
<dbReference type="RefSeq" id="WP_344716508.1">
    <property type="nucleotide sequence ID" value="NZ_BAAAVS010000019.1"/>
</dbReference>
<evidence type="ECO:0000313" key="2">
    <source>
        <dbReference type="EMBL" id="GAA3032522.1"/>
    </source>
</evidence>
<keyword evidence="3" id="KW-1185">Reference proteome</keyword>
<accession>A0ABP6L7D2</accession>
<comment type="caution">
    <text evidence="2">The sequence shown here is derived from an EMBL/GenBank/DDBJ whole genome shotgun (WGS) entry which is preliminary data.</text>
</comment>
<reference evidence="3" key="1">
    <citation type="journal article" date="2019" name="Int. J. Syst. Evol. Microbiol.">
        <title>The Global Catalogue of Microorganisms (GCM) 10K type strain sequencing project: providing services to taxonomists for standard genome sequencing and annotation.</title>
        <authorList>
            <consortium name="The Broad Institute Genomics Platform"/>
            <consortium name="The Broad Institute Genome Sequencing Center for Infectious Disease"/>
            <person name="Wu L."/>
            <person name="Ma J."/>
        </authorList>
    </citation>
    <scope>NUCLEOTIDE SEQUENCE [LARGE SCALE GENOMIC DNA]</scope>
    <source>
        <strain evidence="3">JCM 14234</strain>
    </source>
</reference>
<feature type="domain" description="Cupin type-2" evidence="1">
    <location>
        <begin position="36"/>
        <end position="100"/>
    </location>
</feature>
<organism evidence="2 3">
    <name type="scientific">Gordonia defluvii</name>
    <dbReference type="NCBI Taxonomy" id="283718"/>
    <lineage>
        <taxon>Bacteria</taxon>
        <taxon>Bacillati</taxon>
        <taxon>Actinomycetota</taxon>
        <taxon>Actinomycetes</taxon>
        <taxon>Mycobacteriales</taxon>
        <taxon>Gordoniaceae</taxon>
        <taxon>Gordonia</taxon>
    </lineage>
</organism>
<dbReference type="SUPFAM" id="SSF51182">
    <property type="entry name" value="RmlC-like cupins"/>
    <property type="match status" value="1"/>
</dbReference>
<dbReference type="Gene3D" id="2.60.120.10">
    <property type="entry name" value="Jelly Rolls"/>
    <property type="match status" value="1"/>
</dbReference>
<dbReference type="EMBL" id="BAAAVS010000019">
    <property type="protein sequence ID" value="GAA3032522.1"/>
    <property type="molecule type" value="Genomic_DNA"/>
</dbReference>
<dbReference type="Proteomes" id="UP001501035">
    <property type="component" value="Unassembled WGS sequence"/>
</dbReference>
<evidence type="ECO:0000259" key="1">
    <source>
        <dbReference type="Pfam" id="PF07883"/>
    </source>
</evidence>